<evidence type="ECO:0000313" key="11">
    <source>
        <dbReference type="EMBL" id="EEB05807.1"/>
    </source>
</evidence>
<dbReference type="PROSITE" id="PS50920">
    <property type="entry name" value="SOLCAR"/>
    <property type="match status" value="3"/>
</dbReference>
<evidence type="ECO:0000256" key="7">
    <source>
        <dbReference type="ARBA" id="ARBA00023128"/>
    </source>
</evidence>
<dbReference type="PRINTS" id="PR00926">
    <property type="entry name" value="MITOCARRIER"/>
</dbReference>
<dbReference type="HOGENOM" id="CLU_015166_10_3_1"/>
<dbReference type="GO" id="GO:0005743">
    <property type="term" value="C:mitochondrial inner membrane"/>
    <property type="evidence" value="ECO:0000318"/>
    <property type="project" value="GO_Central"/>
</dbReference>
<feature type="repeat" description="Solcar" evidence="9">
    <location>
        <begin position="97"/>
        <end position="180"/>
    </location>
</feature>
<dbReference type="InterPro" id="IPR002067">
    <property type="entry name" value="MCP"/>
</dbReference>
<dbReference type="GeneID" id="7048908"/>
<dbReference type="Gene3D" id="1.50.40.10">
    <property type="entry name" value="Mitochondrial carrier domain"/>
    <property type="match status" value="1"/>
</dbReference>
<dbReference type="JaponicusDB" id="SJAG_00835"/>
<comment type="similarity">
    <text evidence="10">Belongs to the mitochondrial carrier (TC 2.A.29) family.</text>
</comment>
<keyword evidence="5" id="KW-0999">Mitochondrion inner membrane</keyword>
<dbReference type="STRING" id="402676.B6JWQ6"/>
<accession>B6JWQ6</accession>
<name>B6JWQ6_SCHJY</name>
<evidence type="ECO:0000256" key="6">
    <source>
        <dbReference type="ARBA" id="ARBA00022989"/>
    </source>
</evidence>
<dbReference type="OrthoDB" id="18574at2759"/>
<keyword evidence="2 10" id="KW-0813">Transport</keyword>
<feature type="repeat" description="Solcar" evidence="9">
    <location>
        <begin position="7"/>
        <end position="88"/>
    </location>
</feature>
<sequence length="279" mass="31330">MEAKYQRPAWHHTVAGALGSGICRLFVAPLDVMKIRMQVTQDSLRTTFLRTLRGEGLLGFWRGNLSAEFLYLAYGSCEFFAFSQTKRLSLDHATKVHPRLMDFMCGALAGSFATAVSYPFDTMRTRFAAQTHRPHILRTVLHTLKTRGIADFYPGLGVSVVQIAPYIGCFFTTYRFCDDTLSRLDTGPRSFLCGIIAGATSKTLTFPADTLKRNLQAHSNIYHNTWQCLRGILRADGIRGLYRGLAMSLTKVAPGSAITMFFYEETMKLLEQLDPTTRK</sequence>
<evidence type="ECO:0000256" key="3">
    <source>
        <dbReference type="ARBA" id="ARBA00022692"/>
    </source>
</evidence>
<dbReference type="GO" id="GO:0015234">
    <property type="term" value="F:thiamine transmembrane transporter activity"/>
    <property type="evidence" value="ECO:0000318"/>
    <property type="project" value="GO_Central"/>
</dbReference>
<dbReference type="InterPro" id="IPR018108">
    <property type="entry name" value="MCP_transmembrane"/>
</dbReference>
<evidence type="ECO:0000256" key="2">
    <source>
        <dbReference type="ARBA" id="ARBA00022448"/>
    </source>
</evidence>
<reference evidence="11 12" key="1">
    <citation type="journal article" date="2011" name="Science">
        <title>Comparative functional genomics of the fission yeasts.</title>
        <authorList>
            <person name="Rhind N."/>
            <person name="Chen Z."/>
            <person name="Yassour M."/>
            <person name="Thompson D.A."/>
            <person name="Haas B.J."/>
            <person name="Habib N."/>
            <person name="Wapinski I."/>
            <person name="Roy S."/>
            <person name="Lin M.F."/>
            <person name="Heiman D.I."/>
            <person name="Young S.K."/>
            <person name="Furuya K."/>
            <person name="Guo Y."/>
            <person name="Pidoux A."/>
            <person name="Chen H.M."/>
            <person name="Robbertse B."/>
            <person name="Goldberg J.M."/>
            <person name="Aoki K."/>
            <person name="Bayne E.H."/>
            <person name="Berlin A.M."/>
            <person name="Desjardins C.A."/>
            <person name="Dobbs E."/>
            <person name="Dukaj L."/>
            <person name="Fan L."/>
            <person name="FitzGerald M.G."/>
            <person name="French C."/>
            <person name="Gujja S."/>
            <person name="Hansen K."/>
            <person name="Keifenheim D."/>
            <person name="Levin J.Z."/>
            <person name="Mosher R.A."/>
            <person name="Mueller C.A."/>
            <person name="Pfiffner J."/>
            <person name="Priest M."/>
            <person name="Russ C."/>
            <person name="Smialowska A."/>
            <person name="Swoboda P."/>
            <person name="Sykes S.M."/>
            <person name="Vaughn M."/>
            <person name="Vengrova S."/>
            <person name="Yoder R."/>
            <person name="Zeng Q."/>
            <person name="Allshire R."/>
            <person name="Baulcombe D."/>
            <person name="Birren B.W."/>
            <person name="Brown W."/>
            <person name="Ekwall K."/>
            <person name="Kellis M."/>
            <person name="Leatherwood J."/>
            <person name="Levin H."/>
            <person name="Margalit H."/>
            <person name="Martienssen R."/>
            <person name="Nieduszynski C.A."/>
            <person name="Spatafora J.W."/>
            <person name="Friedman N."/>
            <person name="Dalgaard J.Z."/>
            <person name="Baumann P."/>
            <person name="Niki H."/>
            <person name="Regev A."/>
            <person name="Nusbaum C."/>
        </authorList>
    </citation>
    <scope>NUCLEOTIDE SEQUENCE [LARGE SCALE GENOMIC DNA]</scope>
    <source>
        <strain evidence="12">yFS275 / FY16936</strain>
    </source>
</reference>
<protein>
    <submittedName>
        <fullName evidence="11">Thiamine pyrophosphate transporter</fullName>
    </submittedName>
</protein>
<evidence type="ECO:0000256" key="10">
    <source>
        <dbReference type="RuleBase" id="RU000488"/>
    </source>
</evidence>
<proteinExistence type="inferred from homology"/>
<dbReference type="eggNOG" id="KOG0752">
    <property type="taxonomic scope" value="Eukaryota"/>
</dbReference>
<evidence type="ECO:0000256" key="9">
    <source>
        <dbReference type="PROSITE-ProRule" id="PRU00282"/>
    </source>
</evidence>
<keyword evidence="4" id="KW-0677">Repeat</keyword>
<dbReference type="OMA" id="MYVCYGA"/>
<dbReference type="InterPro" id="IPR023395">
    <property type="entry name" value="MCP_dom_sf"/>
</dbReference>
<dbReference type="EMBL" id="KE651166">
    <property type="protein sequence ID" value="EEB05807.1"/>
    <property type="molecule type" value="Genomic_DNA"/>
</dbReference>
<keyword evidence="6" id="KW-1133">Transmembrane helix</keyword>
<keyword evidence="8 9" id="KW-0472">Membrane</keyword>
<keyword evidence="3 9" id="KW-0812">Transmembrane</keyword>
<keyword evidence="12" id="KW-1185">Reference proteome</keyword>
<dbReference type="Pfam" id="PF00153">
    <property type="entry name" value="Mito_carr"/>
    <property type="match status" value="3"/>
</dbReference>
<evidence type="ECO:0000256" key="1">
    <source>
        <dbReference type="ARBA" id="ARBA00004448"/>
    </source>
</evidence>
<dbReference type="GO" id="GO:0030974">
    <property type="term" value="P:thiamine pyrophosphate transmembrane transport"/>
    <property type="evidence" value="ECO:0000318"/>
    <property type="project" value="GO_Central"/>
</dbReference>
<feature type="repeat" description="Solcar" evidence="9">
    <location>
        <begin position="185"/>
        <end position="269"/>
    </location>
</feature>
<comment type="subcellular location">
    <subcellularLocation>
        <location evidence="1">Mitochondrion inner membrane</location>
        <topology evidence="1">Multi-pass membrane protein</topology>
    </subcellularLocation>
</comment>
<dbReference type="SUPFAM" id="SSF103506">
    <property type="entry name" value="Mitochondrial carrier"/>
    <property type="match status" value="1"/>
</dbReference>
<evidence type="ECO:0000256" key="8">
    <source>
        <dbReference type="ARBA" id="ARBA00023136"/>
    </source>
</evidence>
<evidence type="ECO:0000256" key="5">
    <source>
        <dbReference type="ARBA" id="ARBA00022792"/>
    </source>
</evidence>
<dbReference type="Proteomes" id="UP000001744">
    <property type="component" value="Unassembled WGS sequence"/>
</dbReference>
<keyword evidence="7" id="KW-0496">Mitochondrion</keyword>
<evidence type="ECO:0000313" key="12">
    <source>
        <dbReference type="Proteomes" id="UP000001744"/>
    </source>
</evidence>
<organism evidence="11 12">
    <name type="scientific">Schizosaccharomyces japonicus (strain yFS275 / FY16936)</name>
    <name type="common">Fission yeast</name>
    <dbReference type="NCBI Taxonomy" id="402676"/>
    <lineage>
        <taxon>Eukaryota</taxon>
        <taxon>Fungi</taxon>
        <taxon>Dikarya</taxon>
        <taxon>Ascomycota</taxon>
        <taxon>Taphrinomycotina</taxon>
        <taxon>Schizosaccharomycetes</taxon>
        <taxon>Schizosaccharomycetales</taxon>
        <taxon>Schizosaccharomycetaceae</taxon>
        <taxon>Schizosaccharomyces</taxon>
    </lineage>
</organism>
<dbReference type="VEuPathDB" id="FungiDB:SJAG_00835"/>
<gene>
    <name evidence="11" type="ORF">SJAG_00835</name>
</gene>
<dbReference type="PANTHER" id="PTHR24089">
    <property type="entry name" value="SOLUTE CARRIER FAMILY 25"/>
    <property type="match status" value="1"/>
</dbReference>
<dbReference type="RefSeq" id="XP_002172100.1">
    <property type="nucleotide sequence ID" value="XM_002172064.2"/>
</dbReference>
<evidence type="ECO:0000256" key="4">
    <source>
        <dbReference type="ARBA" id="ARBA00022737"/>
    </source>
</evidence>
<dbReference type="AlphaFoldDB" id="B6JWQ6"/>